<dbReference type="RefSeq" id="WP_079590967.1">
    <property type="nucleotide sequence ID" value="NZ_FUYX01000001.1"/>
</dbReference>
<evidence type="ECO:0000256" key="2">
    <source>
        <dbReference type="SAM" id="Phobius"/>
    </source>
</evidence>
<proteinExistence type="predicted"/>
<evidence type="ECO:0000313" key="4">
    <source>
        <dbReference type="Proteomes" id="UP000190130"/>
    </source>
</evidence>
<evidence type="ECO:0000313" key="3">
    <source>
        <dbReference type="EMBL" id="SKB33857.1"/>
    </source>
</evidence>
<dbReference type="AlphaFoldDB" id="A0A1T5AGH5"/>
<keyword evidence="2" id="KW-1133">Transmembrane helix</keyword>
<dbReference type="OrthoDB" id="6228405at2"/>
<feature type="region of interest" description="Disordered" evidence="1">
    <location>
        <begin position="148"/>
        <end position="171"/>
    </location>
</feature>
<name>A0A1T5AGH5_9HYPH</name>
<dbReference type="EMBL" id="FUYX01000001">
    <property type="protein sequence ID" value="SKB33857.1"/>
    <property type="molecule type" value="Genomic_DNA"/>
</dbReference>
<sequence>MQPFVSAGGITVHALAFTLNLPRGLIGSSTGELVGQSVHPAAASTHLPAFITAPGETDWLMIAMGMFLLLFVLAVGILYLRLHALPDRLAHNKVQLEVTCVLGLLAMFTHMHIFWIAGLLLALIDIPDVITPIKRIAGATEKIADRAEVEREELGERPSGPVIEPRNSAAA</sequence>
<accession>A0A1T5AGH5</accession>
<gene>
    <name evidence="3" type="ORF">SAMN05660750_00176</name>
</gene>
<reference evidence="3 4" key="1">
    <citation type="submission" date="2017-02" db="EMBL/GenBank/DDBJ databases">
        <authorList>
            <person name="Peterson S.W."/>
        </authorList>
    </citation>
    <scope>NUCLEOTIDE SEQUENCE [LARGE SCALE GENOMIC DNA]</scope>
    <source>
        <strain evidence="3 4">DSM 9653</strain>
    </source>
</reference>
<keyword evidence="2" id="KW-0812">Transmembrane</keyword>
<evidence type="ECO:0000256" key="1">
    <source>
        <dbReference type="SAM" id="MobiDB-lite"/>
    </source>
</evidence>
<keyword evidence="2" id="KW-0472">Membrane</keyword>
<feature type="transmembrane region" description="Helical" evidence="2">
    <location>
        <begin position="101"/>
        <end position="124"/>
    </location>
</feature>
<protein>
    <submittedName>
        <fullName evidence="3">Uncharacterized protein</fullName>
    </submittedName>
</protein>
<organism evidence="3 4">
    <name type="scientific">Bosea thiooxidans</name>
    <dbReference type="NCBI Taxonomy" id="53254"/>
    <lineage>
        <taxon>Bacteria</taxon>
        <taxon>Pseudomonadati</taxon>
        <taxon>Pseudomonadota</taxon>
        <taxon>Alphaproteobacteria</taxon>
        <taxon>Hyphomicrobiales</taxon>
        <taxon>Boseaceae</taxon>
        <taxon>Bosea</taxon>
    </lineage>
</organism>
<dbReference type="Proteomes" id="UP000190130">
    <property type="component" value="Unassembled WGS sequence"/>
</dbReference>
<feature type="transmembrane region" description="Helical" evidence="2">
    <location>
        <begin position="59"/>
        <end position="80"/>
    </location>
</feature>